<dbReference type="Pfam" id="PF13912">
    <property type="entry name" value="zf-C2H2_6"/>
    <property type="match status" value="1"/>
</dbReference>
<dbReference type="PROSITE" id="PS00028">
    <property type="entry name" value="ZINC_FINGER_C2H2_1"/>
    <property type="match status" value="6"/>
</dbReference>
<dbReference type="InterPro" id="IPR050331">
    <property type="entry name" value="Zinc_finger"/>
</dbReference>
<dbReference type="SUPFAM" id="SSF57667">
    <property type="entry name" value="beta-beta-alpha zinc fingers"/>
    <property type="match status" value="3"/>
</dbReference>
<dbReference type="FunFam" id="3.30.160.60:FF:001102">
    <property type="entry name" value="Transcription factor IIIA"/>
    <property type="match status" value="1"/>
</dbReference>
<accession>A0A9P7VCN0</accession>
<dbReference type="EMBL" id="JAHMUF010000003">
    <property type="protein sequence ID" value="KAG7195414.1"/>
    <property type="molecule type" value="Genomic_DNA"/>
</dbReference>
<dbReference type="InterPro" id="IPR013087">
    <property type="entry name" value="Znf_C2H2_type"/>
</dbReference>
<keyword evidence="3" id="KW-0677">Repeat</keyword>
<comment type="subcellular location">
    <subcellularLocation>
        <location evidence="1">Nucleus</location>
    </subcellularLocation>
</comment>
<feature type="domain" description="C2H2-type" evidence="12">
    <location>
        <begin position="191"/>
        <end position="219"/>
    </location>
</feature>
<evidence type="ECO:0000256" key="4">
    <source>
        <dbReference type="ARBA" id="ARBA00022771"/>
    </source>
</evidence>
<dbReference type="SMART" id="SM00355">
    <property type="entry name" value="ZnF_C2H2"/>
    <property type="match status" value="6"/>
</dbReference>
<feature type="domain" description="C2H2-type" evidence="12">
    <location>
        <begin position="308"/>
        <end position="335"/>
    </location>
</feature>
<feature type="domain" description="C2H2-type" evidence="12">
    <location>
        <begin position="336"/>
        <end position="364"/>
    </location>
</feature>
<keyword evidence="2" id="KW-0479">Metal-binding</keyword>
<evidence type="ECO:0000256" key="7">
    <source>
        <dbReference type="ARBA" id="ARBA00023242"/>
    </source>
</evidence>
<evidence type="ECO:0000256" key="9">
    <source>
        <dbReference type="ARBA" id="ARBA00039490"/>
    </source>
</evidence>
<dbReference type="RefSeq" id="XP_043050959.1">
    <property type="nucleotide sequence ID" value="XM_043193907.1"/>
</dbReference>
<evidence type="ECO:0000256" key="2">
    <source>
        <dbReference type="ARBA" id="ARBA00022723"/>
    </source>
</evidence>
<dbReference type="PROSITE" id="PS50157">
    <property type="entry name" value="ZINC_FINGER_C2H2_2"/>
    <property type="match status" value="5"/>
</dbReference>
<keyword evidence="14" id="KW-1185">Reference proteome</keyword>
<dbReference type="Gene3D" id="3.30.160.60">
    <property type="entry name" value="Classic Zinc Finger"/>
    <property type="match status" value="4"/>
</dbReference>
<dbReference type="GO" id="GO:0008270">
    <property type="term" value="F:zinc ion binding"/>
    <property type="evidence" value="ECO:0007669"/>
    <property type="project" value="UniProtKB-KW"/>
</dbReference>
<feature type="compositionally biased region" description="Basic and acidic residues" evidence="11">
    <location>
        <begin position="1"/>
        <end position="12"/>
    </location>
</feature>
<dbReference type="GO" id="GO:0003677">
    <property type="term" value="F:DNA binding"/>
    <property type="evidence" value="ECO:0007669"/>
    <property type="project" value="UniProtKB-KW"/>
</dbReference>
<evidence type="ECO:0000313" key="14">
    <source>
        <dbReference type="Proteomes" id="UP000790833"/>
    </source>
</evidence>
<keyword evidence="6" id="KW-0238">DNA-binding</keyword>
<dbReference type="GO" id="GO:0010468">
    <property type="term" value="P:regulation of gene expression"/>
    <property type="evidence" value="ECO:0007669"/>
    <property type="project" value="TreeGrafter"/>
</dbReference>
<evidence type="ECO:0000256" key="10">
    <source>
        <dbReference type="PROSITE-ProRule" id="PRU00042"/>
    </source>
</evidence>
<dbReference type="Pfam" id="PF00096">
    <property type="entry name" value="zf-C2H2"/>
    <property type="match status" value="2"/>
</dbReference>
<keyword evidence="7" id="KW-0539">Nucleus</keyword>
<evidence type="ECO:0000256" key="1">
    <source>
        <dbReference type="ARBA" id="ARBA00004123"/>
    </source>
</evidence>
<evidence type="ECO:0000256" key="8">
    <source>
        <dbReference type="ARBA" id="ARBA00038089"/>
    </source>
</evidence>
<organism evidence="13 14">
    <name type="scientific">Scheffersomyces spartinae</name>
    <dbReference type="NCBI Taxonomy" id="45513"/>
    <lineage>
        <taxon>Eukaryota</taxon>
        <taxon>Fungi</taxon>
        <taxon>Dikarya</taxon>
        <taxon>Ascomycota</taxon>
        <taxon>Saccharomycotina</taxon>
        <taxon>Pichiomycetes</taxon>
        <taxon>Debaryomycetaceae</taxon>
        <taxon>Scheffersomyces</taxon>
    </lineage>
</organism>
<sequence length="378" mass="42388">MLKRDDNIERERKFQKHTNLNEEIAPEILNHDKRSGGMSHSLGGPGSDTTGHGLAGISDIHSVEVETAAEAAARAAAAAEEVTAAALAAVSAGRLDGSGEDHGSIDDKLWNKVPPPLMAAPNQLGGATVGQLGVDGSNGNGMGDSEDGSIHGNKVRQYRSPYICTRCDLTFDSMGTYRTHIAHTHSSARRHMCLLCKKTFSQLQNLEIHRQNVHRNLDNKETEDHTKLQNLRVFHCTFPACPTTFKSYKDMVEHRMRVHDQIPLLKKPYRKAERPKEHKCTWPQCERAFMKLSDLTRHQRVHTGVKPFKCTVCEAAFAQKYRLTTHMRSHTGEKPFICKICGKYFARGDSVQSHTFLVHKQELQQLQEKAYATEQQQM</sequence>
<evidence type="ECO:0000256" key="6">
    <source>
        <dbReference type="ARBA" id="ARBA00023125"/>
    </source>
</evidence>
<dbReference type="InterPro" id="IPR036236">
    <property type="entry name" value="Znf_C2H2_sf"/>
</dbReference>
<dbReference type="OrthoDB" id="3437960at2759"/>
<feature type="domain" description="C2H2-type" evidence="12">
    <location>
        <begin position="278"/>
        <end position="307"/>
    </location>
</feature>
<feature type="region of interest" description="Disordered" evidence="11">
    <location>
        <begin position="1"/>
        <end position="23"/>
    </location>
</feature>
<evidence type="ECO:0000256" key="3">
    <source>
        <dbReference type="ARBA" id="ARBA00022737"/>
    </source>
</evidence>
<gene>
    <name evidence="13" type="ORF">KQ657_003172</name>
</gene>
<evidence type="ECO:0000256" key="5">
    <source>
        <dbReference type="ARBA" id="ARBA00022833"/>
    </source>
</evidence>
<keyword evidence="4 10" id="KW-0863">Zinc-finger</keyword>
<keyword evidence="5" id="KW-0862">Zinc</keyword>
<evidence type="ECO:0000313" key="13">
    <source>
        <dbReference type="EMBL" id="KAG7195414.1"/>
    </source>
</evidence>
<dbReference type="Proteomes" id="UP000790833">
    <property type="component" value="Unassembled WGS sequence"/>
</dbReference>
<dbReference type="AlphaFoldDB" id="A0A9P7VCN0"/>
<feature type="domain" description="C2H2-type" evidence="12">
    <location>
        <begin position="162"/>
        <end position="190"/>
    </location>
</feature>
<evidence type="ECO:0000259" key="12">
    <source>
        <dbReference type="PROSITE" id="PS50157"/>
    </source>
</evidence>
<proteinExistence type="inferred from homology"/>
<dbReference type="FunFam" id="3.30.160.60:FF:000100">
    <property type="entry name" value="Zinc finger 45-like"/>
    <property type="match status" value="1"/>
</dbReference>
<protein>
    <recommendedName>
        <fullName evidence="9">pH-response transcription factor pacC/RIM101</fullName>
    </recommendedName>
</protein>
<dbReference type="PANTHER" id="PTHR16515">
    <property type="entry name" value="PR DOMAIN ZINC FINGER PROTEIN"/>
    <property type="match status" value="1"/>
</dbReference>
<dbReference type="FunFam" id="3.30.160.60:FF:000875">
    <property type="entry name" value="zinc finger protein 236 isoform X7"/>
    <property type="match status" value="1"/>
</dbReference>
<comment type="caution">
    <text evidence="13">The sequence shown here is derived from an EMBL/GenBank/DDBJ whole genome shotgun (WGS) entry which is preliminary data.</text>
</comment>
<comment type="similarity">
    <text evidence="8">Belongs to the pacC/RIM101 family.</text>
</comment>
<reference evidence="13" key="1">
    <citation type="submission" date="2021-03" db="EMBL/GenBank/DDBJ databases">
        <authorList>
            <person name="Palmer J.M."/>
        </authorList>
    </citation>
    <scope>NUCLEOTIDE SEQUENCE</scope>
    <source>
        <strain evidence="13">ARV_011</strain>
    </source>
</reference>
<dbReference type="GeneID" id="66116546"/>
<evidence type="ECO:0000256" key="11">
    <source>
        <dbReference type="SAM" id="MobiDB-lite"/>
    </source>
</evidence>
<dbReference type="PANTHER" id="PTHR16515:SF49">
    <property type="entry name" value="GASTRULA ZINC FINGER PROTEIN XLCGF49.1-LIKE-RELATED"/>
    <property type="match status" value="1"/>
</dbReference>
<name>A0A9P7VCN0_9ASCO</name>
<dbReference type="GO" id="GO:0005634">
    <property type="term" value="C:nucleus"/>
    <property type="evidence" value="ECO:0007669"/>
    <property type="project" value="UniProtKB-SubCell"/>
</dbReference>